<organism evidence="10 11">
    <name type="scientific">Candidatus Anaerobutyricum stercoripullorum</name>
    <dbReference type="NCBI Taxonomy" id="2838456"/>
    <lineage>
        <taxon>Bacteria</taxon>
        <taxon>Bacillati</taxon>
        <taxon>Bacillota</taxon>
        <taxon>Clostridia</taxon>
        <taxon>Lachnospirales</taxon>
        <taxon>Lachnospiraceae</taxon>
        <taxon>Anaerobutyricum</taxon>
    </lineage>
</organism>
<dbReference type="PROSITE" id="PS51918">
    <property type="entry name" value="RADICAL_SAM"/>
    <property type="match status" value="1"/>
</dbReference>
<dbReference type="GO" id="GO:0042364">
    <property type="term" value="P:water-soluble vitamin biosynthetic process"/>
    <property type="evidence" value="ECO:0007669"/>
    <property type="project" value="UniProtKB-ARBA"/>
</dbReference>
<comment type="cofactor">
    <cofactor evidence="7">
        <name>[4Fe-4S] cluster</name>
        <dbReference type="ChEBI" id="CHEBI:49883"/>
    </cofactor>
    <text evidence="7">Binds 1 [4Fe-4S] cluster. The cluster is coordinated with 3 cysteines and an exchangeable S-adenosyl-L-methionine.</text>
</comment>
<evidence type="ECO:0000256" key="2">
    <source>
        <dbReference type="ARBA" id="ARBA00022691"/>
    </source>
</evidence>
<accession>A0A9D2BE87</accession>
<evidence type="ECO:0000259" key="9">
    <source>
        <dbReference type="PROSITE" id="PS51918"/>
    </source>
</evidence>
<feature type="binding site" evidence="7">
    <location>
        <position position="70"/>
    </location>
    <ligand>
        <name>[4Fe-4S] cluster</name>
        <dbReference type="ChEBI" id="CHEBI:49883"/>
        <note>4Fe-4S-S-AdoMet</note>
    </ligand>
</feature>
<dbReference type="PIRSF" id="PIRSF004762">
    <property type="entry name" value="CHP00423"/>
    <property type="match status" value="1"/>
</dbReference>
<dbReference type="SFLD" id="SFLDF00348">
    <property type="entry name" value="FeFe_hydrogenase_maturase_(Hyd"/>
    <property type="match status" value="1"/>
</dbReference>
<dbReference type="SFLD" id="SFLDS00029">
    <property type="entry name" value="Radical_SAM"/>
    <property type="match status" value="1"/>
</dbReference>
<evidence type="ECO:0000256" key="4">
    <source>
        <dbReference type="ARBA" id="ARBA00023004"/>
    </source>
</evidence>
<dbReference type="InterPro" id="IPR058240">
    <property type="entry name" value="rSAM_sf"/>
</dbReference>
<dbReference type="PANTHER" id="PTHR43726">
    <property type="entry name" value="3-METHYLORNITHINE SYNTHASE"/>
    <property type="match status" value="1"/>
</dbReference>
<dbReference type="InterPro" id="IPR007197">
    <property type="entry name" value="rSAM"/>
</dbReference>
<dbReference type="SMART" id="SM00876">
    <property type="entry name" value="BATS"/>
    <property type="match status" value="1"/>
</dbReference>
<dbReference type="GO" id="GO:0044272">
    <property type="term" value="P:sulfur compound biosynthetic process"/>
    <property type="evidence" value="ECO:0007669"/>
    <property type="project" value="UniProtKB-ARBA"/>
</dbReference>
<feature type="binding site" evidence="8">
    <location>
        <position position="183"/>
    </location>
    <ligand>
        <name>S-adenosyl-L-methionine</name>
        <dbReference type="ChEBI" id="CHEBI:59789"/>
    </ligand>
</feature>
<dbReference type="Gene3D" id="3.20.20.70">
    <property type="entry name" value="Aldolase class I"/>
    <property type="match status" value="1"/>
</dbReference>
<name>A0A9D2BE87_9FIRM</name>
<dbReference type="CDD" id="cd01335">
    <property type="entry name" value="Radical_SAM"/>
    <property type="match status" value="1"/>
</dbReference>
<reference evidence="10" key="2">
    <citation type="submission" date="2021-04" db="EMBL/GenBank/DDBJ databases">
        <authorList>
            <person name="Gilroy R."/>
        </authorList>
    </citation>
    <scope>NUCLEOTIDE SEQUENCE</scope>
    <source>
        <strain evidence="10">ChiSxjej3B15-1167</strain>
    </source>
</reference>
<dbReference type="InterPro" id="IPR010722">
    <property type="entry name" value="BATS_dom"/>
</dbReference>
<proteinExistence type="predicted"/>
<dbReference type="AlphaFoldDB" id="A0A9D2BE87"/>
<dbReference type="InterPro" id="IPR006638">
    <property type="entry name" value="Elp3/MiaA/NifB-like_rSAM"/>
</dbReference>
<dbReference type="GO" id="GO:0016740">
    <property type="term" value="F:transferase activity"/>
    <property type="evidence" value="ECO:0007669"/>
    <property type="project" value="TreeGrafter"/>
</dbReference>
<dbReference type="InterPro" id="IPR013785">
    <property type="entry name" value="Aldolase_TIM"/>
</dbReference>
<dbReference type="Proteomes" id="UP000886805">
    <property type="component" value="Unassembled WGS sequence"/>
</dbReference>
<evidence type="ECO:0000256" key="6">
    <source>
        <dbReference type="ARBA" id="ARBA00034078"/>
    </source>
</evidence>
<dbReference type="InterPro" id="IPR034422">
    <property type="entry name" value="HydE/PylB-like"/>
</dbReference>
<comment type="caution">
    <text evidence="10">The sequence shown here is derived from an EMBL/GenBank/DDBJ whole genome shotgun (WGS) entry which is preliminary data.</text>
</comment>
<evidence type="ECO:0000256" key="3">
    <source>
        <dbReference type="ARBA" id="ARBA00022723"/>
    </source>
</evidence>
<dbReference type="EMBL" id="DXEQ01000099">
    <property type="protein sequence ID" value="HIX72044.1"/>
    <property type="molecule type" value="Genomic_DNA"/>
</dbReference>
<dbReference type="SUPFAM" id="SSF102114">
    <property type="entry name" value="Radical SAM enzymes"/>
    <property type="match status" value="1"/>
</dbReference>
<dbReference type="SFLD" id="SFLDG01060">
    <property type="entry name" value="BATS_domain_containing"/>
    <property type="match status" value="1"/>
</dbReference>
<gene>
    <name evidence="10" type="primary">hydE</name>
    <name evidence="10" type="ORF">H9849_03385</name>
</gene>
<comment type="cofactor">
    <cofactor evidence="6">
        <name>[2Fe-2S] cluster</name>
        <dbReference type="ChEBI" id="CHEBI:190135"/>
    </cofactor>
</comment>
<sequence length="356" mass="40917">MHDIVRQYIDHPEMTKEEYILLLQQEEDPEAREAIRREALRLCRKYYGNRVYIRGLIEFTNYCKNNCYYCGIRRDNRNVNRYRLHADEILSCCREGYALGYRTFVLQGGEDPYYTDERMCALIRQIKAQHPDCAITLSIGEKEKETYQKFREAGADRYLLRHETADETHYRSLHPPEMLLSHRKQCLYDLKELGYQVGAGCMVGSPGQTLANLADDLRFMADLQPEMVGIGPFIPHHDTCFRAEKAGSVKRTLYLLSIIRILLPKVLLPATTALGTMDEHGREKGLLAGANVIMPNLSPEKNRKDYSLYDNKICLGGEAAQSIADLKKRVESVGCRIVTDRGDARTEPLAREEQEE</sequence>
<evidence type="ECO:0000256" key="7">
    <source>
        <dbReference type="PIRSR" id="PIRSR004762-1"/>
    </source>
</evidence>
<dbReference type="PANTHER" id="PTHR43726:SF1">
    <property type="entry name" value="BIOTIN SYNTHASE"/>
    <property type="match status" value="1"/>
</dbReference>
<dbReference type="GO" id="GO:0051539">
    <property type="term" value="F:4 iron, 4 sulfur cluster binding"/>
    <property type="evidence" value="ECO:0007669"/>
    <property type="project" value="UniProtKB-KW"/>
</dbReference>
<feature type="binding site" evidence="7">
    <location>
        <position position="63"/>
    </location>
    <ligand>
        <name>[4Fe-4S] cluster</name>
        <dbReference type="ChEBI" id="CHEBI:49883"/>
        <note>4Fe-4S-S-AdoMet</note>
    </ligand>
</feature>
<evidence type="ECO:0000313" key="10">
    <source>
        <dbReference type="EMBL" id="HIX72044.1"/>
    </source>
</evidence>
<keyword evidence="2 7" id="KW-0949">S-adenosyl-L-methionine</keyword>
<evidence type="ECO:0000313" key="11">
    <source>
        <dbReference type="Proteomes" id="UP000886805"/>
    </source>
</evidence>
<dbReference type="SFLD" id="SFLDG01280">
    <property type="entry name" value="HydE/PylB-like"/>
    <property type="match status" value="1"/>
</dbReference>
<evidence type="ECO:0000256" key="5">
    <source>
        <dbReference type="ARBA" id="ARBA00023014"/>
    </source>
</evidence>
<evidence type="ECO:0000256" key="1">
    <source>
        <dbReference type="ARBA" id="ARBA00022485"/>
    </source>
</evidence>
<dbReference type="GO" id="GO:0046872">
    <property type="term" value="F:metal ion binding"/>
    <property type="evidence" value="ECO:0007669"/>
    <property type="project" value="UniProtKB-KW"/>
</dbReference>
<dbReference type="InterPro" id="IPR024021">
    <property type="entry name" value="FeFe-hyd_HydE_rSAM"/>
</dbReference>
<keyword evidence="1 7" id="KW-0004">4Fe-4S</keyword>
<reference evidence="10" key="1">
    <citation type="journal article" date="2021" name="PeerJ">
        <title>Extensive microbial diversity within the chicken gut microbiome revealed by metagenomics and culture.</title>
        <authorList>
            <person name="Gilroy R."/>
            <person name="Ravi A."/>
            <person name="Getino M."/>
            <person name="Pursley I."/>
            <person name="Horton D.L."/>
            <person name="Alikhan N.F."/>
            <person name="Baker D."/>
            <person name="Gharbi K."/>
            <person name="Hall N."/>
            <person name="Watson M."/>
            <person name="Adriaenssens E.M."/>
            <person name="Foster-Nyarko E."/>
            <person name="Jarju S."/>
            <person name="Secka A."/>
            <person name="Antonio M."/>
            <person name="Oren A."/>
            <person name="Chaudhuri R.R."/>
            <person name="La Ragione R."/>
            <person name="Hildebrand F."/>
            <person name="Pallen M.J."/>
        </authorList>
    </citation>
    <scope>NUCLEOTIDE SEQUENCE</scope>
    <source>
        <strain evidence="10">ChiSxjej3B15-1167</strain>
    </source>
</reference>
<protein>
    <submittedName>
        <fullName evidence="10">[FeFe] hydrogenase H-cluster radical SAM maturase HydE</fullName>
    </submittedName>
</protein>
<keyword evidence="4 7" id="KW-0408">Iron</keyword>
<dbReference type="Pfam" id="PF04055">
    <property type="entry name" value="Radical_SAM"/>
    <property type="match status" value="1"/>
</dbReference>
<feature type="binding site" evidence="8">
    <location>
        <position position="163"/>
    </location>
    <ligand>
        <name>S-adenosyl-L-methionine</name>
        <dbReference type="ChEBI" id="CHEBI:59789"/>
    </ligand>
</feature>
<evidence type="ECO:0000256" key="8">
    <source>
        <dbReference type="PIRSR" id="PIRSR004762-2"/>
    </source>
</evidence>
<keyword evidence="3" id="KW-0479">Metal-binding</keyword>
<feature type="domain" description="Radical SAM core" evidence="9">
    <location>
        <begin position="49"/>
        <end position="265"/>
    </location>
</feature>
<feature type="binding site" evidence="7">
    <location>
        <position position="67"/>
    </location>
    <ligand>
        <name>[4Fe-4S] cluster</name>
        <dbReference type="ChEBI" id="CHEBI:49883"/>
        <note>4Fe-4S-S-AdoMet</note>
    </ligand>
</feature>
<dbReference type="NCBIfam" id="TIGR03956">
    <property type="entry name" value="rSAM_HydE"/>
    <property type="match status" value="1"/>
</dbReference>
<dbReference type="SMART" id="SM00729">
    <property type="entry name" value="Elp3"/>
    <property type="match status" value="1"/>
</dbReference>
<keyword evidence="5 7" id="KW-0411">Iron-sulfur</keyword>
<feature type="binding site" evidence="8">
    <location>
        <position position="138"/>
    </location>
    <ligand>
        <name>(3R)-3-methyl-D-ornithine</name>
        <dbReference type="ChEBI" id="CHEBI:64642"/>
    </ligand>
</feature>